<evidence type="ECO:0000313" key="3">
    <source>
        <dbReference type="EMBL" id="MBO3083664.1"/>
    </source>
</evidence>
<name>A0ABS3SD37_9CELL</name>
<protein>
    <recommendedName>
        <fullName evidence="5">DUF4190 domain-containing protein</fullName>
    </recommendedName>
</protein>
<organism evidence="3 4">
    <name type="scientific">Cellulomonas fengjieae</name>
    <dbReference type="NCBI Taxonomy" id="2819978"/>
    <lineage>
        <taxon>Bacteria</taxon>
        <taxon>Bacillati</taxon>
        <taxon>Actinomycetota</taxon>
        <taxon>Actinomycetes</taxon>
        <taxon>Micrococcales</taxon>
        <taxon>Cellulomonadaceae</taxon>
        <taxon>Cellulomonas</taxon>
    </lineage>
</organism>
<evidence type="ECO:0000256" key="2">
    <source>
        <dbReference type="SAM" id="Phobius"/>
    </source>
</evidence>
<reference evidence="3 4" key="1">
    <citation type="submission" date="2021-03" db="EMBL/GenBank/DDBJ databases">
        <title>novel species in genus Cellulomonas.</title>
        <authorList>
            <person name="Zhang G."/>
        </authorList>
    </citation>
    <scope>NUCLEOTIDE SEQUENCE [LARGE SCALE GENOMIC DNA]</scope>
    <source>
        <strain evidence="4">zg-ZUI188</strain>
    </source>
</reference>
<proteinExistence type="predicted"/>
<keyword evidence="2" id="KW-0472">Membrane</keyword>
<dbReference type="RefSeq" id="WP_208212016.1">
    <property type="nucleotide sequence ID" value="NZ_CP074404.1"/>
</dbReference>
<dbReference type="EMBL" id="JAGFBM010000001">
    <property type="protein sequence ID" value="MBO3083664.1"/>
    <property type="molecule type" value="Genomic_DNA"/>
</dbReference>
<feature type="transmembrane region" description="Helical" evidence="2">
    <location>
        <begin position="107"/>
        <end position="132"/>
    </location>
</feature>
<dbReference type="Proteomes" id="UP000678317">
    <property type="component" value="Unassembled WGS sequence"/>
</dbReference>
<evidence type="ECO:0000256" key="1">
    <source>
        <dbReference type="SAM" id="MobiDB-lite"/>
    </source>
</evidence>
<keyword evidence="2" id="KW-1133">Transmembrane helix</keyword>
<keyword evidence="4" id="KW-1185">Reference proteome</keyword>
<feature type="transmembrane region" description="Helical" evidence="2">
    <location>
        <begin position="59"/>
        <end position="77"/>
    </location>
</feature>
<feature type="transmembrane region" description="Helical" evidence="2">
    <location>
        <begin position="83"/>
        <end position="100"/>
    </location>
</feature>
<keyword evidence="2" id="KW-0812">Transmembrane</keyword>
<sequence length="177" mass="18964">MSNPYAPPENRPRPSDGDQTDAPATDRVPTWSPAPPPVQVERTPPDPEGTARAARHTRLFGVLVLGSVLVATLPLPWQAASLVFALGGVAVGIRALVVAARAHSRSLLPMLSVGVVIALSWTFLQAVQLAFWPVQQDLQDCLRSALTIEARTACESQYERDLEQLQDSLLPSGARAG</sequence>
<accession>A0ABS3SD37</accession>
<evidence type="ECO:0008006" key="5">
    <source>
        <dbReference type="Google" id="ProtNLM"/>
    </source>
</evidence>
<comment type="caution">
    <text evidence="3">The sequence shown here is derived from an EMBL/GenBank/DDBJ whole genome shotgun (WGS) entry which is preliminary data.</text>
</comment>
<feature type="region of interest" description="Disordered" evidence="1">
    <location>
        <begin position="1"/>
        <end position="52"/>
    </location>
</feature>
<evidence type="ECO:0000313" key="4">
    <source>
        <dbReference type="Proteomes" id="UP000678317"/>
    </source>
</evidence>
<gene>
    <name evidence="3" type="ORF">J4035_03350</name>
</gene>